<dbReference type="SMART" id="SM00331">
    <property type="entry name" value="PP2C_SIG"/>
    <property type="match status" value="1"/>
</dbReference>
<feature type="domain" description="PPM-type phosphatase" evidence="2">
    <location>
        <begin position="207"/>
        <end position="428"/>
    </location>
</feature>
<dbReference type="EMBL" id="FNON01000004">
    <property type="protein sequence ID" value="SDX96862.1"/>
    <property type="molecule type" value="Genomic_DNA"/>
</dbReference>
<name>A0A1H3G0K7_9PSEU</name>
<protein>
    <submittedName>
        <fullName evidence="3">Stage II sporulation protein E (SpoIIE)</fullName>
    </submittedName>
</protein>
<organism evidence="3 4">
    <name type="scientific">Amycolatopsis xylanica</name>
    <dbReference type="NCBI Taxonomy" id="589385"/>
    <lineage>
        <taxon>Bacteria</taxon>
        <taxon>Bacillati</taxon>
        <taxon>Actinomycetota</taxon>
        <taxon>Actinomycetes</taxon>
        <taxon>Pseudonocardiales</taxon>
        <taxon>Pseudonocardiaceae</taxon>
        <taxon>Amycolatopsis</taxon>
    </lineage>
</organism>
<accession>A0A1H3G0K7</accession>
<proteinExistence type="predicted"/>
<evidence type="ECO:0000313" key="3">
    <source>
        <dbReference type="EMBL" id="SDX96862.1"/>
    </source>
</evidence>
<dbReference type="PANTHER" id="PTHR43156">
    <property type="entry name" value="STAGE II SPORULATION PROTEIN E-RELATED"/>
    <property type="match status" value="1"/>
</dbReference>
<dbReference type="OrthoDB" id="5241041at2"/>
<dbReference type="Gene3D" id="3.60.40.10">
    <property type="entry name" value="PPM-type phosphatase domain"/>
    <property type="match status" value="1"/>
</dbReference>
<dbReference type="InterPro" id="IPR001932">
    <property type="entry name" value="PPM-type_phosphatase-like_dom"/>
</dbReference>
<dbReference type="InterPro" id="IPR052016">
    <property type="entry name" value="Bact_Sigma-Reg"/>
</dbReference>
<dbReference type="Pfam" id="PF07228">
    <property type="entry name" value="SpoIIE"/>
    <property type="match status" value="1"/>
</dbReference>
<reference evidence="3 4" key="1">
    <citation type="submission" date="2016-10" db="EMBL/GenBank/DDBJ databases">
        <authorList>
            <person name="de Groot N.N."/>
        </authorList>
    </citation>
    <scope>NUCLEOTIDE SEQUENCE [LARGE SCALE GENOMIC DNA]</scope>
    <source>
        <strain evidence="3 4">CPCC 202699</strain>
    </source>
</reference>
<dbReference type="InterPro" id="IPR036457">
    <property type="entry name" value="PPM-type-like_dom_sf"/>
</dbReference>
<dbReference type="PANTHER" id="PTHR43156:SF2">
    <property type="entry name" value="STAGE II SPORULATION PROTEIN E"/>
    <property type="match status" value="1"/>
</dbReference>
<dbReference type="STRING" id="589385.SAMN05421504_10476"/>
<gene>
    <name evidence="3" type="ORF">SAMN05421504_10476</name>
</gene>
<keyword evidence="1" id="KW-0378">Hydrolase</keyword>
<dbReference type="AlphaFoldDB" id="A0A1H3G0K7"/>
<evidence type="ECO:0000313" key="4">
    <source>
        <dbReference type="Proteomes" id="UP000199515"/>
    </source>
</evidence>
<dbReference type="SUPFAM" id="SSF81606">
    <property type="entry name" value="PP2C-like"/>
    <property type="match status" value="1"/>
</dbReference>
<evidence type="ECO:0000256" key="1">
    <source>
        <dbReference type="ARBA" id="ARBA00022801"/>
    </source>
</evidence>
<dbReference type="GO" id="GO:0016791">
    <property type="term" value="F:phosphatase activity"/>
    <property type="evidence" value="ECO:0007669"/>
    <property type="project" value="TreeGrafter"/>
</dbReference>
<keyword evidence="4" id="KW-1185">Reference proteome</keyword>
<evidence type="ECO:0000259" key="2">
    <source>
        <dbReference type="SMART" id="SM00331"/>
    </source>
</evidence>
<dbReference type="Proteomes" id="UP000199515">
    <property type="component" value="Unassembled WGS sequence"/>
</dbReference>
<sequence length="432" mass="45423">MAAGPVTGREAGLSPATRGPSVEGYLADVGARLIGMLDLERAARLIAELAVGPLGDVALLVLPTTRGRWEWWRQERGRPVEHGRVRKVPVEFASTLARAVTSTAGIATAELPQAEIKALPQAFAGSLARCARLSVVSLAEDEHGIPGALVFGRLKDEAVFGDRQADASTAFAQRAASTLAGALKHERWKDAAYGLQSTLRPPELPHVTGTEMAVWYEPGDGPLGVGGDFYDVHPRSDGSAMFVLGDVCGNGAAAAALTGRVRHALAALQLVERSGDRLLSLLNQTMLNAGSSRFATLIVGSIMEHAGGVRLTIATGGHPPPLVLRHTGEVEEPVLAGMLVGISPQAKFAECTVDLAEGDLCLLYTDGITEARGFADRTELYGAERLRKALSGCGGEDAPAAVDEVRRSVQQWLGDADHDDIALLAIQCVTGK</sequence>